<reference evidence="2 3" key="1">
    <citation type="submission" date="2015-10" db="EMBL/GenBank/DDBJ databases">
        <title>Metagenome-Assembled Genomes uncover a global brackish microbiome.</title>
        <authorList>
            <person name="Hugerth L.W."/>
            <person name="Larsson J."/>
            <person name="Alneberg J."/>
            <person name="Lindh M.V."/>
            <person name="Legrand C."/>
            <person name="Pinhassi J."/>
            <person name="Andersson A.F."/>
        </authorList>
    </citation>
    <scope>NUCLEOTIDE SEQUENCE [LARGE SCALE GENOMIC DNA]</scope>
    <source>
        <strain evidence="2">BACL18 MAG-120507-bin52</strain>
    </source>
</reference>
<keyword evidence="1" id="KW-1133">Transmembrane helix</keyword>
<keyword evidence="1" id="KW-0472">Membrane</keyword>
<accession>A0A0R2RHR3</accession>
<evidence type="ECO:0000313" key="3">
    <source>
        <dbReference type="Proteomes" id="UP000051269"/>
    </source>
</evidence>
<dbReference type="Proteomes" id="UP000051269">
    <property type="component" value="Unassembled WGS sequence"/>
</dbReference>
<dbReference type="EMBL" id="LIBO01000192">
    <property type="protein sequence ID" value="KRO61841.1"/>
    <property type="molecule type" value="Genomic_DNA"/>
</dbReference>
<name>A0A0R2RHR3_9BACT</name>
<organism evidence="2 3">
    <name type="scientific">Verrucomicrobia subdivision 6 bacterium BACL9 MAG-120507-bin52</name>
    <dbReference type="NCBI Taxonomy" id="1655590"/>
    <lineage>
        <taxon>Bacteria</taxon>
        <taxon>Pseudomonadati</taxon>
        <taxon>Verrucomicrobiota</taxon>
        <taxon>Verrucomicrobiia</taxon>
        <taxon>Verrucomicrobiales</taxon>
        <taxon>Verrucomicrobia subdivision 6</taxon>
    </lineage>
</organism>
<sequence length="449" mass="49045">MKPKVAKVKRGRGKEVKGPVFIFPGPEGWEAWSTTEDGSQCAGPMDSPKKVEGGLGCVVCLPSRSFFSIPLWIPVEEGIAPRELAKIALESKNLLGTNPDAAVWAMEAIRTEPVPAIGEGEPRSRQLEAVAVLTGTLEEDWLLEEAGRHEIAGRVLPAPAGGASGVLRKELERWVVDFYSGGKWLHTQPLLAKELNAGVATEIASLLAQMEAEGTCGALSQLVVREDGEISGEARQILSQLPCPVRIEARAVPRLPAGPWDLQPTVLTERRLVKAQQGERKKMIRLGVLAYAVLMTAGLVFVSIPLVKRYRIESDLGKIAEESGRIRDAAMSWREAGALVNPKLNALELLWQVSRPLIEKDPGEIEGVRLTSFDYNTRRLLLRGEGKDLEQTEKYFEWLKKEPMLAAYQWKHPQPSLLPNGNARFQAEGIPVGAVVTEEGGTDANADAP</sequence>
<feature type="transmembrane region" description="Helical" evidence="1">
    <location>
        <begin position="286"/>
        <end position="307"/>
    </location>
</feature>
<comment type="caution">
    <text evidence="2">The sequence shown here is derived from an EMBL/GenBank/DDBJ whole genome shotgun (WGS) entry which is preliminary data.</text>
</comment>
<protein>
    <submittedName>
        <fullName evidence="2">Uncharacterized protein</fullName>
    </submittedName>
</protein>
<proteinExistence type="predicted"/>
<gene>
    <name evidence="2" type="ORF">ABR82_00190</name>
</gene>
<dbReference type="AlphaFoldDB" id="A0A0R2RHR3"/>
<evidence type="ECO:0000256" key="1">
    <source>
        <dbReference type="SAM" id="Phobius"/>
    </source>
</evidence>
<keyword evidence="1" id="KW-0812">Transmembrane</keyword>
<evidence type="ECO:0000313" key="2">
    <source>
        <dbReference type="EMBL" id="KRO61841.1"/>
    </source>
</evidence>